<dbReference type="GO" id="GO:0006623">
    <property type="term" value="P:protein targeting to vacuole"/>
    <property type="evidence" value="ECO:0007669"/>
    <property type="project" value="TreeGrafter"/>
</dbReference>
<feature type="compositionally biased region" description="Low complexity" evidence="5">
    <location>
        <begin position="1293"/>
        <end position="1312"/>
    </location>
</feature>
<dbReference type="InterPro" id="IPR026854">
    <property type="entry name" value="VPS13_N"/>
</dbReference>
<accession>A0A1X7VNL3</accession>
<dbReference type="InterPro" id="IPR029021">
    <property type="entry name" value="Prot-tyrosine_phosphatase-like"/>
</dbReference>
<name>A0A1X7VNL3_AMPQE</name>
<dbReference type="PANTHER" id="PTHR16166:SF141">
    <property type="entry name" value="INTERMEMBRANE LIPID TRANSFER PROTEIN VPS13D"/>
    <property type="match status" value="1"/>
</dbReference>
<dbReference type="InterPro" id="IPR009543">
    <property type="entry name" value="VPS13_VAB"/>
</dbReference>
<sequence length="3889" mass="434525">MSLSSIWTAIMTRYLYGTAFHRLLARVLYFPTLVRLIFKQKVSITNWYDRIDDTVILGALPFRSMTKELVEGEKVRAVLSYNQDYELKLFTNSLKDWEKNGVKQYVYPTWDFTPPTQKHIADGLFVIDRERLNKSSVYVHCKAGKGRSATVVACYVMKVTLVYPRLKWDGSNHHPRVCNYAQSQQSALFGRENMLERLAAWFLNTYVAEYVGNLNTDQLNIGLFSGAIVFDNLVLKKDALDKLKLPIEVKAGYLGRLKLQMPMRYFNDRKWLIEIDRLYLVAGPPNLNKFDPDEEKESAQLKKEGKLSAMEQKWREEQQGGSSSLWSSFASSFTSSIADGLQVTFNNIHIRYEDSEVGGASDPLVVGLIIDELTSRATNEKWEEVEFSSGGSKSFKLISLVNLGVYWDHELFGDLDKDEFMDSMQKKSLTVKATRDMMSSSYYAPTDPEASSHSLSHILLPLEAKAMITLNRSADPLKISDGPRVSVDAQLSDGSIVLSQDQVNKFVGLSDAFKLRMISQRYRHLRPRVTIKQSPGAWWRFAIESVSEVIRENQKRLSLDFVLRRARQSVLYVSAYTSHLTQSVISEDTKRILEENEIELNYEELVILRRVAMHRIEKERALAEEAKRVGAAEGRGNWLSYWWTGGREGQEEGTDGAPVNNDLITSDEEKILDELGLEMDGNSKLLRDRIFAQLSFTLIKGSLQLVIEEGGVLGPRPLLELELSSLTSKVDYRPRLKYSSVEVFLKELNVFDHYHEDTHFPTLVQPKKSNSSPPVDVFHVQLVSQEVESFKRHNLSLTTSPLDVVYNPLIVNRLKSFFSSSSSSSVYDAEKIGSVVGGVDHTLLDNVLVKLDISAPHLLIPKDVTQPNSTMVVVNLGHMTFESVSDWSFDSERMELEEDDLDIDDDDEFVTPPSTPPLLSESSQSLTQTQVEEAINKKPHPSVIKNRPCKVQGYVLKLSEIQVLVGEFNEIQSAISSGRSLLHLLNQFNATAQIERVKRDGAQFNITVDLPLIHLHIDETKVHTLLTCLIPPTNIDTDADTDTDTDHTITATSEGIKSMYYSLDHVSPHSSLSLYQSAFNFMGSSSHESESHDSTADDHATDATRRVKHLSTEYASQQLIKVQVNINEVNLDLNANGVRLVELKILSVRAGAIQRPYDTSVRLLVEECVIVDTKQDYGPQYELIFCSNGQKLFTETGPRRIEGDVFEYCPSSDGLIFMSLLVLGPLSPDHPTVLLPGGEGGAYTAYTDQNIIRKCNVHCTPVDIVANQKTIVELITFSKKCLPPHVSKGDRATPSPKTSSTTSRQKTTPTQTDLSLELDKISIRTLRGSPDNKRDDKRDDGDEGETTLFTSSYELTGLGVDLSFSRNEERVSGYLEGVRITDLTPAGKKHPLIVSLGAWREGRDQDMITTMMTSFDSLKKMADCLQFSISRNEREGEEEELDISVFVHVPSIVYTHSVNFIYHMNLFALDFVQYFNKLSDSMKTAALGVAKGLVREKSQLASRLSQLSTSLGGRKLTTPTDEDETDMGGISDRVLIDVKIESPVVVLPSPASGQDCLIAHLGQIGIKNEFIDIEDETVLQDRSHDTDTNSITDFNLNSSLVDRLTLHVSNVSLHSSHDIPSRDYLVSESTAVRGGCGLIPGSSYRILPETSLLFVIERAVGGCGQYDNESLVDVKVTCMCSSKSIFLSLPNSVFTQMKLTAGKGLYIPVSMESSFDDSASDAPPTAPPISSPVESLPKIYCSFSLPRLSIELKHLIGSVQKDIVFVSFDDFVARCRKTTPHHTHFDLALKSIIIEDLLQEDDSYRYILSSTLKPLPFSSPVTNSSLHSHTPYSHTPSLGISPRSFLPFSQLISSPKPPCVDYSPLRSFNPLVPVGKLATPTNGSAMPPADSSISSSVTDVQDAISISGIYVSEDDPSFKTSYNGVSLHVNGLFSSVYLVVNLQTWVLLFDYLGIGVPTPPSSPSEATPTATNLDELEQYSLKHDGSVYIKPVSKSSLLKERSSTVWGTDGKLSADVSLRVQSLSLTLNKQEHPLARGTATELSADVNVSQGNLRVKGSLGTATLIDLTETGSYYRERLTTTGQQALSFDVFKFGRKDPLLERPYDISANVSIAAIRYLHTMRFLKETISFLQHFPQLIDAFQRMKALSRGELSYAPDRKPRILLEVEAHGPMILIPKHAFSPEIMGGVINHLTLSNKFLYDGDEGTLTHSRRRGQASPLIPRVQSTPASLASSPGRGWLIHDHTRRVSRTDDDKEAIEGLLYNQGPVLLDVMELLLDNVDVFSASKKPLPHTNNIQDGYHYSIERDKGKCLKERGTLRLIIERNLYEDFCRNVPDIHIDAKLSAVHLMLDKRQLEIIKGLIDMNLGEHIEEFEKPSSVILDPVAQPIVAAVWTGFRFHIQFVEVQLEFLQSRGPDDLNHSLALFDILLSEFTFESHSDQSKTVDFTTHSVIGHDTRYNHTNVSDSVEKPNVFEEVLKPRYTSKDKRSLQVEIHVTLSPRAIKASILLNRLRLIGIIDLLIELKQFVINKIPEVDEDEYDRSVLEEVDGEEDNSLLQIKLKSLPPPKEDEEKKPDRDVKVGLSITETDLVVVEDLTSFTSNAVVMKGTVVLNFHSPPTIKGPSTLHCSVDGLELFSCCVSQEDDTALSILDPVSIGVELKPLDTPSKDGGTHTLEFDVRQLNVRLSYNDIKLFVAILQNLQASASSSSSGRTEQVPRLSGVNEKLVKRLLPLGFTRTAILKELNKGGEDVNMVALQLLEEERKALEEKDQTKQKMKLKSLEVLMGSLNIYLIDDSLNHDIPLVEFSLSSLQASNQIASGMEGHAKASLSLDYYNRNISSWEPIIEPWKVSLNWKKMVHFSTDLDTNEKPDRINFSLSSPSTLNVNITSSFLLLVKDTKASWSSDISDTQEDIKMTSATRNDQTKVQQGLALLHSVRFISQSRQRTKFIPFSLVNSTGLTLKFATLTSLPSHVLFSASALLQSPRSSLLVESKRATPTEWVEVAPGQEELFDFVSRQKIRHKDTRELILHQLRVQLEGYEEINIPISVDKIGLFFRDVLPCSGRGTKSRLYFAVSLRETRKCINIRSGLVIHNMLELPMEIKLDPPKNEKGSSVGLPVVPSGGLSAVPIHLTNWFIRVRPQGWGLKFCTHPLEWENASYRAASTELRSCDPLSADIANKTHPFRFCVEVTKDTASVIPNHTICLRSVFTVTNLLPYGFHFSFKSKEKLIPSGKEVAIHNVNSLRPVTFSISKLESFEFSDNCTVSITEVGVVKSLIVRDKANRSLNLHVNTELMSKGSLKVVIWCPYWLINRTSLPLVFTSQGDSSGGKCAGQFEEHETATSMSPLLFSYSEDDLLQKCQVRLGRGQDEGVPSWSNGFRMLRDEDVLRLFVKRGQGRPDKEYQIGMEVKKGTGVYKPTKVVTFVARFQLENRTTFNLKYLQRHLVFAKDESSSDSVPVIAPGAVMAFHWPRADLDQLLCIRVVELSDCHWSGGFPLEQDKSFHINMRCSYGRSVFIRCEVILRGATYHVIFSDASDYPPPFKLENLSQIAVICYQQSVTSQQQYTVLNPGQSVPYAWDEVTLPEKLCLHIKDVSEPRPFDLSSFGPQGKVYYESYFYIVAMDTKTDQSHLPESHRLEGELVLDVPQGRAVLLTRKGLERRTQLWRMTARGQLVHISSSSSKSANFVLDLAGSVPPNYRHSNRPLPLVISRANERRSSTQSWEFKNGRLVLSSYPHLCVQVRHGYEGKVDGMDAVVGCVGSGDKEEFRRLKKSPGSGVLSVSLVPDGPTRVLRITDESKKYTISGATDDWIIVEHGLIAPAVSSSTVELTNEETDVKTELSVSFTLEKGVSVSLINSTPEELLLATVTGVRVEFVSTAVHQCINATIQYIQG</sequence>
<organism evidence="8">
    <name type="scientific">Amphimedon queenslandica</name>
    <name type="common">Sponge</name>
    <dbReference type="NCBI Taxonomy" id="400682"/>
    <lineage>
        <taxon>Eukaryota</taxon>
        <taxon>Metazoa</taxon>
        <taxon>Porifera</taxon>
        <taxon>Demospongiae</taxon>
        <taxon>Heteroscleromorpha</taxon>
        <taxon>Haplosclerida</taxon>
        <taxon>Niphatidae</taxon>
        <taxon>Amphimedon</taxon>
    </lineage>
</organism>
<dbReference type="InParanoid" id="A0A1X7VNL3"/>
<dbReference type="InterPro" id="IPR026847">
    <property type="entry name" value="VPS13"/>
</dbReference>
<dbReference type="EnsemblMetazoa" id="Aqu2.1.41430_001">
    <property type="protein sequence ID" value="Aqu2.1.41430_001"/>
    <property type="gene ID" value="Aqu2.1.41430"/>
</dbReference>
<dbReference type="GO" id="GO:0045053">
    <property type="term" value="P:protein retention in Golgi apparatus"/>
    <property type="evidence" value="ECO:0007669"/>
    <property type="project" value="TreeGrafter"/>
</dbReference>
<feature type="compositionally biased region" description="Basic and acidic residues" evidence="5">
    <location>
        <begin position="1330"/>
        <end position="1340"/>
    </location>
</feature>
<dbReference type="InterPro" id="IPR057023">
    <property type="entry name" value="PTP-SAK"/>
</dbReference>
<dbReference type="CDD" id="cd23453">
    <property type="entry name" value="beta-trefoil_Ricin_VPS13D"/>
    <property type="match status" value="1"/>
</dbReference>
<dbReference type="InterPro" id="IPR056747">
    <property type="entry name" value="VPS13-like_M"/>
</dbReference>
<dbReference type="GO" id="GO:0016791">
    <property type="term" value="F:phosphatase activity"/>
    <property type="evidence" value="ECO:0007669"/>
    <property type="project" value="UniProtKB-ARBA"/>
</dbReference>
<dbReference type="PANTHER" id="PTHR16166">
    <property type="entry name" value="VACUOLAR PROTEIN SORTING-ASSOCIATED PROTEIN VPS13"/>
    <property type="match status" value="1"/>
</dbReference>
<evidence type="ECO:0000313" key="8">
    <source>
        <dbReference type="EnsemblMetazoa" id="Aqu2.1.41430_001"/>
    </source>
</evidence>
<feature type="region of interest" description="Disordered" evidence="5">
    <location>
        <begin position="1285"/>
        <end position="1348"/>
    </location>
</feature>
<keyword evidence="4" id="KW-0445">Lipid transport</keyword>
<evidence type="ECO:0000256" key="2">
    <source>
        <dbReference type="ARBA" id="ARBA00022448"/>
    </source>
</evidence>
<dbReference type="InterPro" id="IPR000387">
    <property type="entry name" value="Tyr_Pase_dom"/>
</dbReference>
<feature type="domain" description="UBA" evidence="6">
    <location>
        <begin position="2719"/>
        <end position="2759"/>
    </location>
</feature>
<evidence type="ECO:0000259" key="6">
    <source>
        <dbReference type="PROSITE" id="PS50030"/>
    </source>
</evidence>
<evidence type="ECO:0000256" key="5">
    <source>
        <dbReference type="SAM" id="MobiDB-lite"/>
    </source>
</evidence>
<comment type="similarity">
    <text evidence="1">Belongs to the VPS13 family.</text>
</comment>
<dbReference type="InterPro" id="IPR016130">
    <property type="entry name" value="Tyr_Pase_AS"/>
</dbReference>
<keyword evidence="3" id="KW-0378">Hydrolase</keyword>
<dbReference type="PROSITE" id="PS50030">
    <property type="entry name" value="UBA"/>
    <property type="match status" value="1"/>
</dbReference>
<keyword evidence="2" id="KW-0813">Transport</keyword>
<dbReference type="Pfam" id="PF25036">
    <property type="entry name" value="VPS13_VAB"/>
    <property type="match status" value="1"/>
</dbReference>
<dbReference type="Pfam" id="PF12624">
    <property type="entry name" value="VPS13_N"/>
    <property type="match status" value="1"/>
</dbReference>
<evidence type="ECO:0000259" key="7">
    <source>
        <dbReference type="PROSITE" id="PS50056"/>
    </source>
</evidence>
<proteinExistence type="inferred from homology"/>
<evidence type="ECO:0000256" key="4">
    <source>
        <dbReference type="ARBA" id="ARBA00023055"/>
    </source>
</evidence>
<dbReference type="PROSITE" id="PS50231">
    <property type="entry name" value="RICIN_B_LECTIN"/>
    <property type="match status" value="1"/>
</dbReference>
<dbReference type="GO" id="GO:0007005">
    <property type="term" value="P:mitochondrion organization"/>
    <property type="evidence" value="ECO:0007669"/>
    <property type="project" value="TreeGrafter"/>
</dbReference>
<dbReference type="eggNOG" id="KOG1796">
    <property type="taxonomic scope" value="Eukaryota"/>
</dbReference>
<feature type="domain" description="Tyrosine specific protein phosphatases" evidence="7">
    <location>
        <begin position="118"/>
        <end position="158"/>
    </location>
</feature>
<dbReference type="GO" id="GO:0006869">
    <property type="term" value="P:lipid transport"/>
    <property type="evidence" value="ECO:0007669"/>
    <property type="project" value="UniProtKB-KW"/>
</dbReference>
<dbReference type="PROSITE" id="PS50056">
    <property type="entry name" value="TYR_PHOSPHATASE_2"/>
    <property type="match status" value="1"/>
</dbReference>
<dbReference type="PROSITE" id="PS00383">
    <property type="entry name" value="TYR_PHOSPHATASE_1"/>
    <property type="match status" value="1"/>
</dbReference>
<evidence type="ECO:0000256" key="3">
    <source>
        <dbReference type="ARBA" id="ARBA00022801"/>
    </source>
</evidence>
<evidence type="ECO:0000256" key="1">
    <source>
        <dbReference type="ARBA" id="ARBA00006545"/>
    </source>
</evidence>
<dbReference type="Gene3D" id="3.90.190.10">
    <property type="entry name" value="Protein tyrosine phosphatase superfamily"/>
    <property type="match status" value="1"/>
</dbReference>
<reference evidence="8" key="1">
    <citation type="submission" date="2017-05" db="UniProtKB">
        <authorList>
            <consortium name="EnsemblMetazoa"/>
        </authorList>
    </citation>
    <scope>IDENTIFICATION</scope>
</reference>
<dbReference type="Pfam" id="PF22784">
    <property type="entry name" value="PTP-SAK"/>
    <property type="match status" value="1"/>
</dbReference>
<dbReference type="InterPro" id="IPR015940">
    <property type="entry name" value="UBA"/>
</dbReference>
<dbReference type="SUPFAM" id="SSF52799">
    <property type="entry name" value="(Phosphotyrosine protein) phosphatases II"/>
    <property type="match status" value="1"/>
</dbReference>
<dbReference type="OrthoDB" id="272810at2759"/>
<dbReference type="FunFam" id="3.90.190.10:FF:000157">
    <property type="entry name" value="Protein-tyrosine phosphatase"/>
    <property type="match status" value="1"/>
</dbReference>
<protein>
    <submittedName>
        <fullName evidence="8">Uncharacterized protein</fullName>
    </submittedName>
</protein>
<dbReference type="eggNOG" id="KOG1719">
    <property type="taxonomic scope" value="Eukaryota"/>
</dbReference>
<dbReference type="Pfam" id="PF25033">
    <property type="entry name" value="VPS13_M"/>
    <property type="match status" value="1"/>
</dbReference>